<organism evidence="1 2">
    <name type="scientific">Violaceomyces palustris</name>
    <dbReference type="NCBI Taxonomy" id="1673888"/>
    <lineage>
        <taxon>Eukaryota</taxon>
        <taxon>Fungi</taxon>
        <taxon>Dikarya</taxon>
        <taxon>Basidiomycota</taxon>
        <taxon>Ustilaginomycotina</taxon>
        <taxon>Ustilaginomycetes</taxon>
        <taxon>Violaceomycetales</taxon>
        <taxon>Violaceomycetaceae</taxon>
        <taxon>Violaceomyces</taxon>
    </lineage>
</organism>
<evidence type="ECO:0000313" key="2">
    <source>
        <dbReference type="Proteomes" id="UP000245626"/>
    </source>
</evidence>
<sequence length="345" mass="38379">MIFSSLMRGKSADSDSSATGAPHSRRSKLREKEKLEKAQAKEERKRHKRLSKQFENIQHSRGNGKVGPPPPRGTLNEEKLAYLDWRLCVLKASMPSEDMFRQHVDDRISFELATCIRQEINNSSSSNSNESTESNSSHSSHPRILDYKQRSGQEALRHARISDNIMSDVPHLAIDDSMNASDDSHSGSGHSDDHANSGRRTRPVSFLFREQFDVTKVRPFVNLPIKEKDEDLRLSSNDTSVRKRRRVSSLWSLVSRPRLGSSAEPVPTVNSVNQRGCQARSPRKGALAPPSDQGTSKRFSLIDLGVKTKRYSLLALNAAGGNVSDMDYIDSMAGRRLSSIPAAAS</sequence>
<proteinExistence type="predicted"/>
<gene>
    <name evidence="1" type="ORF">IE53DRAFT_144156</name>
</gene>
<name>A0ACD0NUM4_9BASI</name>
<accession>A0ACD0NUM4</accession>
<keyword evidence="2" id="KW-1185">Reference proteome</keyword>
<dbReference type="EMBL" id="KZ820050">
    <property type="protein sequence ID" value="PWN49440.1"/>
    <property type="molecule type" value="Genomic_DNA"/>
</dbReference>
<dbReference type="Proteomes" id="UP000245626">
    <property type="component" value="Unassembled WGS sequence"/>
</dbReference>
<evidence type="ECO:0000313" key="1">
    <source>
        <dbReference type="EMBL" id="PWN49440.1"/>
    </source>
</evidence>
<protein>
    <submittedName>
        <fullName evidence="1">Uncharacterized protein</fullName>
    </submittedName>
</protein>
<reference evidence="1 2" key="1">
    <citation type="journal article" date="2018" name="Mol. Biol. Evol.">
        <title>Broad Genomic Sampling Reveals a Smut Pathogenic Ancestry of the Fungal Clade Ustilaginomycotina.</title>
        <authorList>
            <person name="Kijpornyongpan T."/>
            <person name="Mondo S.J."/>
            <person name="Barry K."/>
            <person name="Sandor L."/>
            <person name="Lee J."/>
            <person name="Lipzen A."/>
            <person name="Pangilinan J."/>
            <person name="LaButti K."/>
            <person name="Hainaut M."/>
            <person name="Henrissat B."/>
            <person name="Grigoriev I.V."/>
            <person name="Spatafora J.W."/>
            <person name="Aime M.C."/>
        </authorList>
    </citation>
    <scope>NUCLEOTIDE SEQUENCE [LARGE SCALE GENOMIC DNA]</scope>
    <source>
        <strain evidence="1 2">SA 807</strain>
    </source>
</reference>